<dbReference type="EMBL" id="AP019302">
    <property type="protein sequence ID" value="BBH06306.1"/>
    <property type="molecule type" value="Genomic_DNA"/>
</dbReference>
<dbReference type="AlphaFoldDB" id="A0A4Y1RR26"/>
<sequence>MREVGTKLKIPTYKMESRKGRNRSHVKMMGWRTWMCFKRSFLLPTKCFLLQLTSRSRNKAKGNGHGLVNLYKDMESCGEYEDIRVMWEIIHSCPQKTNSISFGLRSITALIMQDVRYQYLSEYR</sequence>
<name>A0A4Y1RR26_PRUDU</name>
<accession>A0A4Y1RR26</accession>
<evidence type="ECO:0000313" key="1">
    <source>
        <dbReference type="EMBL" id="BBH06306.1"/>
    </source>
</evidence>
<reference evidence="1" key="1">
    <citation type="journal article" date="2019" name="Science">
        <title>Mutation of a bHLH transcription factor allowed almond domestication.</title>
        <authorList>
            <person name="Sanchez-Perez R."/>
            <person name="Pavan S."/>
            <person name="Mazzeo R."/>
            <person name="Moldovan C."/>
            <person name="Aiese Cigliano R."/>
            <person name="Del Cueto J."/>
            <person name="Ricciardi F."/>
            <person name="Lotti C."/>
            <person name="Ricciardi L."/>
            <person name="Dicenta F."/>
            <person name="Lopez-Marques R.L."/>
            <person name="Lindberg Moller B."/>
        </authorList>
    </citation>
    <scope>NUCLEOTIDE SEQUENCE</scope>
</reference>
<gene>
    <name evidence="1" type="ORF">Prudu_017922</name>
</gene>
<dbReference type="PANTHER" id="PTHR33181:SF15">
    <property type="entry name" value="PROTEIN FAR1-RELATED SEQUENCE"/>
    <property type="match status" value="1"/>
</dbReference>
<organism evidence="1">
    <name type="scientific">Prunus dulcis</name>
    <name type="common">Almond</name>
    <name type="synonym">Amygdalus dulcis</name>
    <dbReference type="NCBI Taxonomy" id="3755"/>
    <lineage>
        <taxon>Eukaryota</taxon>
        <taxon>Viridiplantae</taxon>
        <taxon>Streptophyta</taxon>
        <taxon>Embryophyta</taxon>
        <taxon>Tracheophyta</taxon>
        <taxon>Spermatophyta</taxon>
        <taxon>Magnoliopsida</taxon>
        <taxon>eudicotyledons</taxon>
        <taxon>Gunneridae</taxon>
        <taxon>Pentapetalae</taxon>
        <taxon>rosids</taxon>
        <taxon>fabids</taxon>
        <taxon>Rosales</taxon>
        <taxon>Rosaceae</taxon>
        <taxon>Amygdaloideae</taxon>
        <taxon>Amygdaleae</taxon>
        <taxon>Prunus</taxon>
    </lineage>
</organism>
<protein>
    <submittedName>
        <fullName evidence="1">Uncharacterized protein</fullName>
    </submittedName>
</protein>
<proteinExistence type="predicted"/>
<dbReference type="PANTHER" id="PTHR33181">
    <property type="entry name" value="OS01G0778500 PROTEIN"/>
    <property type="match status" value="1"/>
</dbReference>